<gene>
    <name evidence="2" type="ORF">FTUN_7789</name>
</gene>
<accession>A0A6M5Z376</accession>
<dbReference type="KEGG" id="ftj:FTUN_7789"/>
<dbReference type="Proteomes" id="UP000503447">
    <property type="component" value="Chromosome"/>
</dbReference>
<evidence type="ECO:0000256" key="1">
    <source>
        <dbReference type="SAM" id="SignalP"/>
    </source>
</evidence>
<organism evidence="2 3">
    <name type="scientific">Frigoriglobus tundricola</name>
    <dbReference type="NCBI Taxonomy" id="2774151"/>
    <lineage>
        <taxon>Bacteria</taxon>
        <taxon>Pseudomonadati</taxon>
        <taxon>Planctomycetota</taxon>
        <taxon>Planctomycetia</taxon>
        <taxon>Gemmatales</taxon>
        <taxon>Gemmataceae</taxon>
        <taxon>Frigoriglobus</taxon>
    </lineage>
</organism>
<protein>
    <submittedName>
        <fullName evidence="2">Uncharacterized protein</fullName>
    </submittedName>
</protein>
<evidence type="ECO:0000313" key="3">
    <source>
        <dbReference type="Proteomes" id="UP000503447"/>
    </source>
</evidence>
<dbReference type="RefSeq" id="WP_171474979.1">
    <property type="nucleotide sequence ID" value="NZ_CP053452.2"/>
</dbReference>
<keyword evidence="1" id="KW-0732">Signal</keyword>
<feature type="chain" id="PRO_5027058802" evidence="1">
    <location>
        <begin position="20"/>
        <end position="174"/>
    </location>
</feature>
<proteinExistence type="predicted"/>
<sequence length="174" mass="18628">MPRLSLAVLSLAVLLPACSQPRAVTDEANGRATVPDPPHLVAPTLAGSDADPILVRPVLIMPGAYFPPSNWMHIDLAGYLELKGVKVEVRSGESFNQPDRQAVIFRSGSDTDDTTAAVLVYRCKDVRTARAVAATMGQNAYSRGLFAFGPLSATTRTTNLLREIGKALLPPLFD</sequence>
<evidence type="ECO:0000313" key="2">
    <source>
        <dbReference type="EMBL" id="QJX00165.1"/>
    </source>
</evidence>
<reference evidence="3" key="1">
    <citation type="submission" date="2020-05" db="EMBL/GenBank/DDBJ databases">
        <title>Frigoriglobus tundricola gen. nov., sp. nov., a psychrotolerant cellulolytic planctomycete of the family Gemmataceae with two divergent copies of 16S rRNA gene.</title>
        <authorList>
            <person name="Kulichevskaya I.S."/>
            <person name="Ivanova A.A."/>
            <person name="Naumoff D.G."/>
            <person name="Beletsky A.V."/>
            <person name="Rijpstra W.I.C."/>
            <person name="Sinninghe Damste J.S."/>
            <person name="Mardanov A.V."/>
            <person name="Ravin N.V."/>
            <person name="Dedysh S.N."/>
        </authorList>
    </citation>
    <scope>NUCLEOTIDE SEQUENCE [LARGE SCALE GENOMIC DNA]</scope>
    <source>
        <strain evidence="3">PL17</strain>
    </source>
</reference>
<dbReference type="AlphaFoldDB" id="A0A6M5Z376"/>
<feature type="signal peptide" evidence="1">
    <location>
        <begin position="1"/>
        <end position="19"/>
    </location>
</feature>
<keyword evidence="3" id="KW-1185">Reference proteome</keyword>
<name>A0A6M5Z376_9BACT</name>
<dbReference type="EMBL" id="CP053452">
    <property type="protein sequence ID" value="QJX00165.1"/>
    <property type="molecule type" value="Genomic_DNA"/>
</dbReference>